<sequence>MVRPTGCDVEPAISTKVVPRFDGTGDGYCWLIQLDRYFGPTLGFVKKEKWDG</sequence>
<evidence type="ECO:0000313" key="1">
    <source>
        <dbReference type="EMBL" id="MCI53989.1"/>
    </source>
</evidence>
<organism evidence="1 2">
    <name type="scientific">Trifolium medium</name>
    <dbReference type="NCBI Taxonomy" id="97028"/>
    <lineage>
        <taxon>Eukaryota</taxon>
        <taxon>Viridiplantae</taxon>
        <taxon>Streptophyta</taxon>
        <taxon>Embryophyta</taxon>
        <taxon>Tracheophyta</taxon>
        <taxon>Spermatophyta</taxon>
        <taxon>Magnoliopsida</taxon>
        <taxon>eudicotyledons</taxon>
        <taxon>Gunneridae</taxon>
        <taxon>Pentapetalae</taxon>
        <taxon>rosids</taxon>
        <taxon>fabids</taxon>
        <taxon>Fabales</taxon>
        <taxon>Fabaceae</taxon>
        <taxon>Papilionoideae</taxon>
        <taxon>50 kb inversion clade</taxon>
        <taxon>NPAAA clade</taxon>
        <taxon>Hologalegina</taxon>
        <taxon>IRL clade</taxon>
        <taxon>Trifolieae</taxon>
        <taxon>Trifolium</taxon>
    </lineage>
</organism>
<protein>
    <submittedName>
        <fullName evidence="1">Uncharacterized protein</fullName>
    </submittedName>
</protein>
<accession>A0A392SZ62</accession>
<dbReference type="EMBL" id="LXQA010472449">
    <property type="protein sequence ID" value="MCI53989.1"/>
    <property type="molecule type" value="Genomic_DNA"/>
</dbReference>
<evidence type="ECO:0000313" key="2">
    <source>
        <dbReference type="Proteomes" id="UP000265520"/>
    </source>
</evidence>
<name>A0A392SZ62_9FABA</name>
<keyword evidence="2" id="KW-1185">Reference proteome</keyword>
<reference evidence="1 2" key="1">
    <citation type="journal article" date="2018" name="Front. Plant Sci.">
        <title>Red Clover (Trifolium pratense) and Zigzag Clover (T. medium) - A Picture of Genomic Similarities and Differences.</title>
        <authorList>
            <person name="Dluhosova J."/>
            <person name="Istvanek J."/>
            <person name="Nedelnik J."/>
            <person name="Repkova J."/>
        </authorList>
    </citation>
    <scope>NUCLEOTIDE SEQUENCE [LARGE SCALE GENOMIC DNA]</scope>
    <source>
        <strain evidence="2">cv. 10/8</strain>
        <tissue evidence="1">Leaf</tissue>
    </source>
</reference>
<dbReference type="AlphaFoldDB" id="A0A392SZ62"/>
<proteinExistence type="predicted"/>
<comment type="caution">
    <text evidence="1">The sequence shown here is derived from an EMBL/GenBank/DDBJ whole genome shotgun (WGS) entry which is preliminary data.</text>
</comment>
<dbReference type="Proteomes" id="UP000265520">
    <property type="component" value="Unassembled WGS sequence"/>
</dbReference>